<dbReference type="InterPro" id="IPR036249">
    <property type="entry name" value="Thioredoxin-like_sf"/>
</dbReference>
<name>A0A6H2H8P5_9BURK</name>
<dbReference type="Gene3D" id="3.40.30.10">
    <property type="entry name" value="Glutaredoxin"/>
    <property type="match status" value="1"/>
</dbReference>
<dbReference type="PANTHER" id="PTHR43968">
    <property type="match status" value="1"/>
</dbReference>
<evidence type="ECO:0000313" key="3">
    <source>
        <dbReference type="EMBL" id="QJC56235.1"/>
    </source>
</evidence>
<dbReference type="KEGG" id="pvac:HC248_01537"/>
<reference evidence="3 4" key="1">
    <citation type="submission" date="2020-04" db="EMBL/GenBank/DDBJ databases">
        <title>Complete genome of a Psychrophilic, Marine, Gas Vacuolate Bacterium Polaromonas vacuolata KCTC 22033T.</title>
        <authorList>
            <person name="Hwang K."/>
            <person name="Kim K.M."/>
        </authorList>
    </citation>
    <scope>NUCLEOTIDE SEQUENCE [LARGE SCALE GENOMIC DNA]</scope>
    <source>
        <strain evidence="3 4">KCTC 22033</strain>
    </source>
</reference>
<accession>A0A6H2H8P5</accession>
<sequence length="201" mass="23091">MQIFFSPNSPYVRKCMVASHELGLEGRIKLLASNANPIKRDADIIAKNPLGKVPTFITEEGQTLYDSRVICEYLDDLANGTLHPRTGKTRWETLTLQSLGDGMMDACLLARYEDIARPEAMRWPEWRAGQMDKVETALSYLEADIMVMTDRVDIGSITLGCALWYLDLRFDDIDWRARYPKVKAWYVKFSQRPSMQMAWSL</sequence>
<organism evidence="3 4">
    <name type="scientific">Polaromonas vacuolata</name>
    <dbReference type="NCBI Taxonomy" id="37448"/>
    <lineage>
        <taxon>Bacteria</taxon>
        <taxon>Pseudomonadati</taxon>
        <taxon>Pseudomonadota</taxon>
        <taxon>Betaproteobacteria</taxon>
        <taxon>Burkholderiales</taxon>
        <taxon>Comamonadaceae</taxon>
        <taxon>Polaromonas</taxon>
    </lineage>
</organism>
<gene>
    <name evidence="3" type="primary">yibF_1</name>
    <name evidence="3" type="ORF">HC248_01537</name>
</gene>
<dbReference type="InterPro" id="IPR036282">
    <property type="entry name" value="Glutathione-S-Trfase_C_sf"/>
</dbReference>
<evidence type="ECO:0000259" key="1">
    <source>
        <dbReference type="PROSITE" id="PS50404"/>
    </source>
</evidence>
<dbReference type="EMBL" id="CP051461">
    <property type="protein sequence ID" value="QJC56235.1"/>
    <property type="molecule type" value="Genomic_DNA"/>
</dbReference>
<evidence type="ECO:0000259" key="2">
    <source>
        <dbReference type="PROSITE" id="PS50405"/>
    </source>
</evidence>
<dbReference type="InterPro" id="IPR050983">
    <property type="entry name" value="GST_Omega/HSP26"/>
</dbReference>
<dbReference type="AlphaFoldDB" id="A0A6H2H8P5"/>
<dbReference type="InterPro" id="IPR010987">
    <property type="entry name" value="Glutathione-S-Trfase_C-like"/>
</dbReference>
<dbReference type="SUPFAM" id="SSF47616">
    <property type="entry name" value="GST C-terminal domain-like"/>
    <property type="match status" value="1"/>
</dbReference>
<dbReference type="PROSITE" id="PS50405">
    <property type="entry name" value="GST_CTER"/>
    <property type="match status" value="1"/>
</dbReference>
<feature type="domain" description="GST N-terminal" evidence="1">
    <location>
        <begin position="1"/>
        <end position="82"/>
    </location>
</feature>
<dbReference type="Pfam" id="PF13410">
    <property type="entry name" value="GST_C_2"/>
    <property type="match status" value="1"/>
</dbReference>
<dbReference type="SUPFAM" id="SSF52833">
    <property type="entry name" value="Thioredoxin-like"/>
    <property type="match status" value="1"/>
</dbReference>
<evidence type="ECO:0000313" key="4">
    <source>
        <dbReference type="Proteomes" id="UP000502041"/>
    </source>
</evidence>
<dbReference type="Proteomes" id="UP000502041">
    <property type="component" value="Chromosome"/>
</dbReference>
<dbReference type="CDD" id="cd03049">
    <property type="entry name" value="GST_N_3"/>
    <property type="match status" value="1"/>
</dbReference>
<keyword evidence="4" id="KW-1185">Reference proteome</keyword>
<proteinExistence type="predicted"/>
<dbReference type="CDD" id="cd03205">
    <property type="entry name" value="GST_C_6"/>
    <property type="match status" value="1"/>
</dbReference>
<feature type="domain" description="GST C-terminal" evidence="2">
    <location>
        <begin position="81"/>
        <end position="201"/>
    </location>
</feature>
<dbReference type="Gene3D" id="1.20.1050.10">
    <property type="match status" value="1"/>
</dbReference>
<dbReference type="GO" id="GO:0005737">
    <property type="term" value="C:cytoplasm"/>
    <property type="evidence" value="ECO:0007669"/>
    <property type="project" value="TreeGrafter"/>
</dbReference>
<protein>
    <submittedName>
        <fullName evidence="3">Putative GST-like protein YibF</fullName>
    </submittedName>
</protein>
<dbReference type="PANTHER" id="PTHR43968:SF6">
    <property type="entry name" value="GLUTATHIONE S-TRANSFERASE OMEGA"/>
    <property type="match status" value="1"/>
</dbReference>
<dbReference type="PROSITE" id="PS50404">
    <property type="entry name" value="GST_NTER"/>
    <property type="match status" value="1"/>
</dbReference>
<dbReference type="RefSeq" id="WP_168921969.1">
    <property type="nucleotide sequence ID" value="NZ_CP051461.1"/>
</dbReference>
<dbReference type="InterPro" id="IPR004045">
    <property type="entry name" value="Glutathione_S-Trfase_N"/>
</dbReference>
<dbReference type="Pfam" id="PF13409">
    <property type="entry name" value="GST_N_2"/>
    <property type="match status" value="1"/>
</dbReference>